<dbReference type="CDD" id="cd06558">
    <property type="entry name" value="crotonase-like"/>
    <property type="match status" value="1"/>
</dbReference>
<dbReference type="Pfam" id="PF00378">
    <property type="entry name" value="ECH_1"/>
    <property type="match status" value="1"/>
</dbReference>
<keyword evidence="5" id="KW-1185">Reference proteome</keyword>
<organism evidence="4 5">
    <name type="scientific">Cupriavidus metallidurans (strain ATCC 43123 / DSM 2839 / NBRC 102507 / CH34)</name>
    <name type="common">Ralstonia metallidurans</name>
    <dbReference type="NCBI Taxonomy" id="266264"/>
    <lineage>
        <taxon>Bacteria</taxon>
        <taxon>Pseudomonadati</taxon>
        <taxon>Pseudomonadota</taxon>
        <taxon>Betaproteobacteria</taxon>
        <taxon>Burkholderiales</taxon>
        <taxon>Burkholderiaceae</taxon>
        <taxon>Cupriavidus</taxon>
    </lineage>
</organism>
<dbReference type="InterPro" id="IPR014748">
    <property type="entry name" value="Enoyl-CoA_hydra_C"/>
</dbReference>
<dbReference type="PANTHER" id="PTHR11941:SF54">
    <property type="entry name" value="ENOYL-COA HYDRATASE, MITOCHONDRIAL"/>
    <property type="match status" value="1"/>
</dbReference>
<dbReference type="Gene3D" id="3.90.226.10">
    <property type="entry name" value="2-enoyl-CoA Hydratase, Chain A, domain 1"/>
    <property type="match status" value="1"/>
</dbReference>
<reference evidence="5" key="1">
    <citation type="journal article" date="2010" name="PLoS ONE">
        <title>The complete genome sequence of Cupriavidus metallidurans strain CH34, a master survivalist in harsh and anthropogenic environments.</title>
        <authorList>
            <person name="Janssen P.J."/>
            <person name="Van Houdt R."/>
            <person name="Moors H."/>
            <person name="Monsieurs P."/>
            <person name="Morin N."/>
            <person name="Michaux A."/>
            <person name="Benotmane M.A."/>
            <person name="Leys N."/>
            <person name="Vallaeys T."/>
            <person name="Lapidus A."/>
            <person name="Monchy S."/>
            <person name="Medigue C."/>
            <person name="Taghavi S."/>
            <person name="McCorkle S."/>
            <person name="Dunn J."/>
            <person name="van der Lelie D."/>
            <person name="Mergeay M."/>
        </authorList>
    </citation>
    <scope>NUCLEOTIDE SEQUENCE [LARGE SCALE GENOMIC DNA]</scope>
    <source>
        <strain evidence="5">ATCC 43123 / DSM 2839 / NBRC 102507 / CH34</strain>
    </source>
</reference>
<dbReference type="RefSeq" id="WP_011519963.1">
    <property type="nucleotide sequence ID" value="NC_007974.2"/>
</dbReference>
<dbReference type="Proteomes" id="UP000002429">
    <property type="component" value="Plasmid megaplasmid"/>
</dbReference>
<sequence>MSLRYGSVLYAVKGSVAIVTLNRPEFRNALGGTIREDIIEVMAVAEANDSVRAIILTGAGSAFCSGGDLNELYLRAVQGQTIAEKTEPIRDRTLLAVYEAKKPVIAAVNGPAMGAGMNLALAADIRIASKEARFSQAHTMRGMMPDYGGTYLLPALLGSSKAYELICTGATLDAEEALRLGLVSDVVEPSTLMDRARTMAQAIALNAPIPIRLAKRAVQQHNLGGLREALARETAAQNVCYESQDAREGLRSFLEKRTPTFQGK</sequence>
<evidence type="ECO:0000313" key="4">
    <source>
        <dbReference type="EMBL" id="ABF12416.1"/>
    </source>
</evidence>
<dbReference type="SUPFAM" id="SSF52096">
    <property type="entry name" value="ClpP/crotonase"/>
    <property type="match status" value="1"/>
</dbReference>
<dbReference type="Gene3D" id="1.10.12.10">
    <property type="entry name" value="Lyase 2-enoyl-coa Hydratase, Chain A, domain 2"/>
    <property type="match status" value="1"/>
</dbReference>
<dbReference type="GO" id="GO:0006635">
    <property type="term" value="P:fatty acid beta-oxidation"/>
    <property type="evidence" value="ECO:0007669"/>
    <property type="project" value="TreeGrafter"/>
</dbReference>
<keyword evidence="2" id="KW-0456">Lyase</keyword>
<evidence type="ECO:0000256" key="2">
    <source>
        <dbReference type="ARBA" id="ARBA00023239"/>
    </source>
</evidence>
<dbReference type="HOGENOM" id="CLU_009834_7_6_4"/>
<evidence type="ECO:0000256" key="3">
    <source>
        <dbReference type="RuleBase" id="RU003707"/>
    </source>
</evidence>
<evidence type="ECO:0000256" key="1">
    <source>
        <dbReference type="ARBA" id="ARBA00005254"/>
    </source>
</evidence>
<dbReference type="FunFam" id="1.10.12.10:FF:000001">
    <property type="entry name" value="Probable enoyl-CoA hydratase, mitochondrial"/>
    <property type="match status" value="1"/>
</dbReference>
<accession>Q1LBR0</accession>
<dbReference type="PANTHER" id="PTHR11941">
    <property type="entry name" value="ENOYL-COA HYDRATASE-RELATED"/>
    <property type="match status" value="1"/>
</dbReference>
<dbReference type="InterPro" id="IPR001753">
    <property type="entry name" value="Enoyl-CoA_hydra/iso"/>
</dbReference>
<proteinExistence type="inferred from homology"/>
<dbReference type="EMBL" id="CP000353">
    <property type="protein sequence ID" value="ABF12416.1"/>
    <property type="molecule type" value="Genomic_DNA"/>
</dbReference>
<dbReference type="InterPro" id="IPR018376">
    <property type="entry name" value="Enoyl-CoA_hyd/isom_CS"/>
</dbReference>
<name>Q1LBR0_CUPMC</name>
<geneLocation type="plasmid" evidence="4 5">
    <name>megaplasmid</name>
</geneLocation>
<gene>
    <name evidence="4" type="ordered locus">Rmet_5557</name>
</gene>
<comment type="similarity">
    <text evidence="1 3">Belongs to the enoyl-CoA hydratase/isomerase family.</text>
</comment>
<protein>
    <submittedName>
        <fullName evidence="4">Enoyl-CoA hydratase/isomerase</fullName>
    </submittedName>
</protein>
<keyword evidence="4" id="KW-0614">Plasmid</keyword>
<dbReference type="InterPro" id="IPR029045">
    <property type="entry name" value="ClpP/crotonase-like_dom_sf"/>
</dbReference>
<dbReference type="PROSITE" id="PS00166">
    <property type="entry name" value="ENOYL_COA_HYDRATASE"/>
    <property type="match status" value="1"/>
</dbReference>
<dbReference type="KEGG" id="rme:Rmet_5557"/>
<dbReference type="AlphaFoldDB" id="Q1LBR0"/>
<dbReference type="GO" id="GO:0016836">
    <property type="term" value="F:hydro-lyase activity"/>
    <property type="evidence" value="ECO:0007669"/>
    <property type="project" value="UniProtKB-ARBA"/>
</dbReference>
<dbReference type="eggNOG" id="COG1024">
    <property type="taxonomic scope" value="Bacteria"/>
</dbReference>
<evidence type="ECO:0000313" key="5">
    <source>
        <dbReference type="Proteomes" id="UP000002429"/>
    </source>
</evidence>